<sequence length="120" mass="13207">MTMNPKAPTPGMTESRPPGVKCRLVSLAINSQVASVCSSCEEGATIHREFENHVYAALSYITLVEQFLVSLDKEAKFEWFDLAEKRIETAGDVLAKAIAIEEYKGCNKMVESDGGYDAEK</sequence>
<protein>
    <submittedName>
        <fullName evidence="1">Uncharacterized protein</fullName>
    </submittedName>
</protein>
<proteinExistence type="predicted"/>
<name>A0AAP0MAU2_9ROSI</name>
<evidence type="ECO:0000313" key="2">
    <source>
        <dbReference type="Proteomes" id="UP001428341"/>
    </source>
</evidence>
<gene>
    <name evidence="1" type="ORF">WN944_014959</name>
</gene>
<dbReference type="Proteomes" id="UP001428341">
    <property type="component" value="Unassembled WGS sequence"/>
</dbReference>
<dbReference type="AlphaFoldDB" id="A0AAP0MAU2"/>
<accession>A0AAP0MAU2</accession>
<organism evidence="1 2">
    <name type="scientific">Citrus x changshan-huyou</name>
    <dbReference type="NCBI Taxonomy" id="2935761"/>
    <lineage>
        <taxon>Eukaryota</taxon>
        <taxon>Viridiplantae</taxon>
        <taxon>Streptophyta</taxon>
        <taxon>Embryophyta</taxon>
        <taxon>Tracheophyta</taxon>
        <taxon>Spermatophyta</taxon>
        <taxon>Magnoliopsida</taxon>
        <taxon>eudicotyledons</taxon>
        <taxon>Gunneridae</taxon>
        <taxon>Pentapetalae</taxon>
        <taxon>rosids</taxon>
        <taxon>malvids</taxon>
        <taxon>Sapindales</taxon>
        <taxon>Rutaceae</taxon>
        <taxon>Aurantioideae</taxon>
        <taxon>Citrus</taxon>
    </lineage>
</organism>
<reference evidence="1 2" key="1">
    <citation type="submission" date="2024-05" db="EMBL/GenBank/DDBJ databases">
        <title>Haplotype-resolved chromosome-level genome assembly of Huyou (Citrus changshanensis).</title>
        <authorList>
            <person name="Miao C."/>
            <person name="Chen W."/>
            <person name="Wu Y."/>
            <person name="Wang L."/>
            <person name="Zhao S."/>
            <person name="Grierson D."/>
            <person name="Xu C."/>
            <person name="Chen K."/>
        </authorList>
    </citation>
    <scope>NUCLEOTIDE SEQUENCE [LARGE SCALE GENOMIC DNA]</scope>
    <source>
        <strain evidence="1">01-14</strain>
        <tissue evidence="1">Leaf</tissue>
    </source>
</reference>
<comment type="caution">
    <text evidence="1">The sequence shown here is derived from an EMBL/GenBank/DDBJ whole genome shotgun (WGS) entry which is preliminary data.</text>
</comment>
<keyword evidence="2" id="KW-1185">Reference proteome</keyword>
<dbReference type="EMBL" id="JBCGBO010000005">
    <property type="protein sequence ID" value="KAK9199766.1"/>
    <property type="molecule type" value="Genomic_DNA"/>
</dbReference>
<evidence type="ECO:0000313" key="1">
    <source>
        <dbReference type="EMBL" id="KAK9199766.1"/>
    </source>
</evidence>